<organism evidence="2 3">
    <name type="scientific">Candidatus Clostridium stratigraminis</name>
    <dbReference type="NCBI Taxonomy" id="3381661"/>
    <lineage>
        <taxon>Bacteria</taxon>
        <taxon>Bacillati</taxon>
        <taxon>Bacillota</taxon>
        <taxon>Clostridia</taxon>
        <taxon>Eubacteriales</taxon>
        <taxon>Clostridiaceae</taxon>
        <taxon>Clostridium</taxon>
    </lineage>
</organism>
<name>A0ABW8T7V9_9CLOT</name>
<gene>
    <name evidence="2" type="ORF">ACJDUG_17010</name>
</gene>
<feature type="transmembrane region" description="Helical" evidence="1">
    <location>
        <begin position="87"/>
        <end position="111"/>
    </location>
</feature>
<keyword evidence="1" id="KW-1133">Transmembrane helix</keyword>
<keyword evidence="3" id="KW-1185">Reference proteome</keyword>
<dbReference type="Gene3D" id="1.20.1740.10">
    <property type="entry name" value="Amino acid/polyamine transporter I"/>
    <property type="match status" value="1"/>
</dbReference>
<feature type="transmembrane region" description="Helical" evidence="1">
    <location>
        <begin position="147"/>
        <end position="166"/>
    </location>
</feature>
<dbReference type="PANTHER" id="PTHR37814">
    <property type="entry name" value="CONSERVED MEMBRANE PROTEIN"/>
    <property type="match status" value="1"/>
</dbReference>
<evidence type="ECO:0000313" key="3">
    <source>
        <dbReference type="Proteomes" id="UP001623591"/>
    </source>
</evidence>
<feature type="transmembrane region" description="Helical" evidence="1">
    <location>
        <begin position="43"/>
        <end position="66"/>
    </location>
</feature>
<reference evidence="2 3" key="1">
    <citation type="submission" date="2024-11" db="EMBL/GenBank/DDBJ databases">
        <authorList>
            <person name="Heng Y.C."/>
            <person name="Lim A.C.H."/>
            <person name="Lee J.K.Y."/>
            <person name="Kittelmann S."/>
        </authorList>
    </citation>
    <scope>NUCLEOTIDE SEQUENCE [LARGE SCALE GENOMIC DNA]</scope>
    <source>
        <strain evidence="2 3">WILCCON 0185</strain>
    </source>
</reference>
<feature type="transmembrane region" description="Helical" evidence="1">
    <location>
        <begin position="303"/>
        <end position="320"/>
    </location>
</feature>
<dbReference type="RefSeq" id="WP_406771074.1">
    <property type="nucleotide sequence ID" value="NZ_JBJHZZ010000024.1"/>
</dbReference>
<dbReference type="InterPro" id="IPR038728">
    <property type="entry name" value="YkvI-like"/>
</dbReference>
<feature type="transmembrane region" description="Helical" evidence="1">
    <location>
        <begin position="254"/>
        <end position="275"/>
    </location>
</feature>
<keyword evidence="1" id="KW-0812">Transmembrane</keyword>
<protein>
    <submittedName>
        <fullName evidence="2">Transporter</fullName>
    </submittedName>
</protein>
<proteinExistence type="predicted"/>
<accession>A0ABW8T7V9</accession>
<sequence>MKKGVVTAFQIAAVFIGTIVGAGLASGQEIRQFFTEFGYKGFWGILICCLIYIIIGYMIMCISIKYKLKSYNELINLVLVPRIFAKFTEGITSLFLISGAAIILAGSGSLIHQYFGISKWVGIFVMAAISILILLRDTKGLIEVNSFIVPSLILVLLTLFTLYIFFYKDIVSWNFIKAVPLHKNNWLLSSLIYSGFNILGCSGVLVPLSSEMKNKKSLFFGIILGAVTLTVLSIIINFLLLLNVPYIFKYEIPLLYIANRFGNIIQMMLLCIIWLEMFSTEVSDIYSVGKAITQVFNLSYKKAVFLVILIALPISQIGFVKLISVIYPAFGVISLIFMLECVYFYFKECRGK</sequence>
<evidence type="ECO:0000256" key="1">
    <source>
        <dbReference type="SAM" id="Phobius"/>
    </source>
</evidence>
<feature type="transmembrane region" description="Helical" evidence="1">
    <location>
        <begin position="218"/>
        <end position="242"/>
    </location>
</feature>
<dbReference type="PANTHER" id="PTHR37814:SF1">
    <property type="entry name" value="MEMBRANE PROTEIN"/>
    <property type="match status" value="1"/>
</dbReference>
<dbReference type="EMBL" id="JBJHZZ010000024">
    <property type="protein sequence ID" value="MFL0248646.1"/>
    <property type="molecule type" value="Genomic_DNA"/>
</dbReference>
<feature type="transmembrane region" description="Helical" evidence="1">
    <location>
        <begin position="186"/>
        <end position="206"/>
    </location>
</feature>
<dbReference type="Proteomes" id="UP001623591">
    <property type="component" value="Unassembled WGS sequence"/>
</dbReference>
<comment type="caution">
    <text evidence="2">The sequence shown here is derived from an EMBL/GenBank/DDBJ whole genome shotgun (WGS) entry which is preliminary data.</text>
</comment>
<evidence type="ECO:0000313" key="2">
    <source>
        <dbReference type="EMBL" id="MFL0248646.1"/>
    </source>
</evidence>
<feature type="transmembrane region" description="Helical" evidence="1">
    <location>
        <begin position="117"/>
        <end position="135"/>
    </location>
</feature>
<feature type="transmembrane region" description="Helical" evidence="1">
    <location>
        <begin position="326"/>
        <end position="346"/>
    </location>
</feature>
<keyword evidence="1" id="KW-0472">Membrane</keyword>